<reference evidence="1" key="1">
    <citation type="submission" date="2022-10" db="EMBL/GenBank/DDBJ databases">
        <authorList>
            <person name="Hyden B.L."/>
            <person name="Feng K."/>
            <person name="Yates T."/>
            <person name="Jawdy S."/>
            <person name="Smart L.B."/>
            <person name="Muchero W."/>
        </authorList>
    </citation>
    <scope>NUCLEOTIDE SEQUENCE</scope>
    <source>
        <tissue evidence="1">Shoot tip</tissue>
    </source>
</reference>
<evidence type="ECO:0000313" key="1">
    <source>
        <dbReference type="EMBL" id="KAJ6374959.1"/>
    </source>
</evidence>
<name>A0ABQ9B4P7_9ROSI</name>
<protein>
    <submittedName>
        <fullName evidence="1">Uncharacterized protein</fullName>
    </submittedName>
</protein>
<keyword evidence="2" id="KW-1185">Reference proteome</keyword>
<sequence>MQQLDIAPMGYNTAGLKGYLCLKMLSSLTISTLPSSIFHYKVQKNLLTVLSRTQCCLHKTIFKINIKQDSIYQSNALRIQEQKSQVMN</sequence>
<organism evidence="1 2">
    <name type="scientific">Salix suchowensis</name>
    <dbReference type="NCBI Taxonomy" id="1278906"/>
    <lineage>
        <taxon>Eukaryota</taxon>
        <taxon>Viridiplantae</taxon>
        <taxon>Streptophyta</taxon>
        <taxon>Embryophyta</taxon>
        <taxon>Tracheophyta</taxon>
        <taxon>Spermatophyta</taxon>
        <taxon>Magnoliopsida</taxon>
        <taxon>eudicotyledons</taxon>
        <taxon>Gunneridae</taxon>
        <taxon>Pentapetalae</taxon>
        <taxon>rosids</taxon>
        <taxon>fabids</taxon>
        <taxon>Malpighiales</taxon>
        <taxon>Salicaceae</taxon>
        <taxon>Saliceae</taxon>
        <taxon>Salix</taxon>
    </lineage>
</organism>
<gene>
    <name evidence="1" type="ORF">OIU77_000018</name>
</gene>
<dbReference type="Proteomes" id="UP001141253">
    <property type="component" value="Chromosome 12"/>
</dbReference>
<accession>A0ABQ9B4P7</accession>
<reference evidence="1" key="2">
    <citation type="journal article" date="2023" name="Int. J. Mol. Sci.">
        <title>De Novo Assembly and Annotation of 11 Diverse Shrub Willow (Salix) Genomes Reveals Novel Gene Organization in Sex-Linked Regions.</title>
        <authorList>
            <person name="Hyden B."/>
            <person name="Feng K."/>
            <person name="Yates T.B."/>
            <person name="Jawdy S."/>
            <person name="Cereghino C."/>
            <person name="Smart L.B."/>
            <person name="Muchero W."/>
        </authorList>
    </citation>
    <scope>NUCLEOTIDE SEQUENCE</scope>
    <source>
        <tissue evidence="1">Shoot tip</tissue>
    </source>
</reference>
<comment type="caution">
    <text evidence="1">The sequence shown here is derived from an EMBL/GenBank/DDBJ whole genome shotgun (WGS) entry which is preliminary data.</text>
</comment>
<dbReference type="EMBL" id="JAPFFI010000010">
    <property type="protein sequence ID" value="KAJ6374959.1"/>
    <property type="molecule type" value="Genomic_DNA"/>
</dbReference>
<proteinExistence type="predicted"/>
<evidence type="ECO:0000313" key="2">
    <source>
        <dbReference type="Proteomes" id="UP001141253"/>
    </source>
</evidence>